<reference evidence="1 2" key="1">
    <citation type="journal article" date="2015" name="Genome Announc.">
        <title>Expanding the biotechnology potential of lactobacilli through comparative genomics of 213 strains and associated genera.</title>
        <authorList>
            <person name="Sun Z."/>
            <person name="Harris H.M."/>
            <person name="McCann A."/>
            <person name="Guo C."/>
            <person name="Argimon S."/>
            <person name="Zhang W."/>
            <person name="Yang X."/>
            <person name="Jeffery I.B."/>
            <person name="Cooney J.C."/>
            <person name="Kagawa T.F."/>
            <person name="Liu W."/>
            <person name="Song Y."/>
            <person name="Salvetti E."/>
            <person name="Wrobel A."/>
            <person name="Rasinkangas P."/>
            <person name="Parkhill J."/>
            <person name="Rea M.C."/>
            <person name="O'Sullivan O."/>
            <person name="Ritari J."/>
            <person name="Douillard F.P."/>
            <person name="Paul Ross R."/>
            <person name="Yang R."/>
            <person name="Briner A.E."/>
            <person name="Felis G.E."/>
            <person name="de Vos W.M."/>
            <person name="Barrangou R."/>
            <person name="Klaenhammer T.R."/>
            <person name="Caufield P.W."/>
            <person name="Cui Y."/>
            <person name="Zhang H."/>
            <person name="O'Toole P.W."/>
        </authorList>
    </citation>
    <scope>NUCLEOTIDE SEQUENCE [LARGE SCALE GENOMIC DNA]</scope>
    <source>
        <strain evidence="1 2">JCM 15530</strain>
    </source>
</reference>
<dbReference type="STRING" id="1302272.FC96_GL000831"/>
<dbReference type="AlphaFoldDB" id="A0A0R1HK97"/>
<dbReference type="Proteomes" id="UP000050911">
    <property type="component" value="Unassembled WGS sequence"/>
</dbReference>
<dbReference type="EMBL" id="AZCX01000014">
    <property type="protein sequence ID" value="KRK46940.1"/>
    <property type="molecule type" value="Genomic_DNA"/>
</dbReference>
<accession>A0A0R1HK97</accession>
<keyword evidence="2" id="KW-1185">Reference proteome</keyword>
<proteinExistence type="predicted"/>
<dbReference type="PATRIC" id="fig|1302272.5.peg.831"/>
<evidence type="ECO:0000313" key="2">
    <source>
        <dbReference type="Proteomes" id="UP000050911"/>
    </source>
</evidence>
<sequence>MMQYRESHFEPFDDFTATSAGEALLTSFNHVLHQASRPQDKLDWLMLRTGDDEGLGELVEIPTNHDAMVCSSFQNHDDRIWTMPYDQPGMLMIVDTAAGTGTDLIESLLTVCEAVDETDDVDWVMLQRDQQIWLLVFATAISPLKRQFRELMIANDDCELEAVVSVNVVASGFQMD</sequence>
<comment type="caution">
    <text evidence="1">The sequence shown here is derived from an EMBL/GenBank/DDBJ whole genome shotgun (WGS) entry which is preliminary data.</text>
</comment>
<organism evidence="1 2">
    <name type="scientific">Secundilactobacillus kimchicus JCM 15530</name>
    <dbReference type="NCBI Taxonomy" id="1302272"/>
    <lineage>
        <taxon>Bacteria</taxon>
        <taxon>Bacillati</taxon>
        <taxon>Bacillota</taxon>
        <taxon>Bacilli</taxon>
        <taxon>Lactobacillales</taxon>
        <taxon>Lactobacillaceae</taxon>
        <taxon>Secundilactobacillus</taxon>
    </lineage>
</organism>
<evidence type="ECO:0000313" key="1">
    <source>
        <dbReference type="EMBL" id="KRK46940.1"/>
    </source>
</evidence>
<name>A0A0R1HK97_9LACO</name>
<dbReference type="RefSeq" id="WP_055679789.1">
    <property type="nucleotide sequence ID" value="NZ_AZCX01000014.1"/>
</dbReference>
<gene>
    <name evidence="1" type="ORF">FC96_GL000831</name>
</gene>
<protein>
    <submittedName>
        <fullName evidence="1">Uncharacterized protein</fullName>
    </submittedName>
</protein>